<accession>A0A2S7U7P7</accession>
<evidence type="ECO:0000313" key="1">
    <source>
        <dbReference type="EMBL" id="PQJ30541.1"/>
    </source>
</evidence>
<proteinExistence type="predicted"/>
<keyword evidence="2" id="KW-1185">Reference proteome</keyword>
<protein>
    <submittedName>
        <fullName evidence="1">SsrA-binding protein</fullName>
    </submittedName>
</protein>
<reference evidence="1 2" key="1">
    <citation type="submission" date="2017-01" db="EMBL/GenBank/DDBJ databases">
        <title>Trade-off between light-utilization and light-protection in marine flavobacteria.</title>
        <authorList>
            <person name="Kumagai Y."/>
            <person name="Yoshizawa S."/>
            <person name="Kogure K."/>
            <person name="Iwasaki W."/>
        </authorList>
    </citation>
    <scope>NUCLEOTIDE SEQUENCE [LARGE SCALE GENOMIC DNA]</scope>
    <source>
        <strain evidence="1 2">KCTC 32109</strain>
    </source>
</reference>
<dbReference type="RefSeq" id="WP_105069727.1">
    <property type="nucleotide sequence ID" value="NZ_MTPW01000001.1"/>
</dbReference>
<comment type="caution">
    <text evidence="1">The sequence shown here is derived from an EMBL/GenBank/DDBJ whole genome shotgun (WGS) entry which is preliminary data.</text>
</comment>
<dbReference type="AlphaFoldDB" id="A0A2S7U7P7"/>
<organism evidence="1 2">
    <name type="scientific">Nonlabens arenilitoris</name>
    <dbReference type="NCBI Taxonomy" id="1217969"/>
    <lineage>
        <taxon>Bacteria</taxon>
        <taxon>Pseudomonadati</taxon>
        <taxon>Bacteroidota</taxon>
        <taxon>Flavobacteriia</taxon>
        <taxon>Flavobacteriales</taxon>
        <taxon>Flavobacteriaceae</taxon>
        <taxon>Nonlabens</taxon>
    </lineage>
</organism>
<dbReference type="OrthoDB" id="1448648at2"/>
<dbReference type="Proteomes" id="UP000239747">
    <property type="component" value="Unassembled WGS sequence"/>
</dbReference>
<dbReference type="EMBL" id="MTPW01000001">
    <property type="protein sequence ID" value="PQJ30541.1"/>
    <property type="molecule type" value="Genomic_DNA"/>
</dbReference>
<gene>
    <name evidence="1" type="ORF">BST92_00670</name>
</gene>
<sequence length="50" mass="6013">MRKKLFKILARVNKAILPSFTKRRLDLSKASKWQMMIFGYRLWVTKNALD</sequence>
<name>A0A2S7U7P7_9FLAO</name>
<evidence type="ECO:0000313" key="2">
    <source>
        <dbReference type="Proteomes" id="UP000239747"/>
    </source>
</evidence>